<sequence>EINNAPSAPPWRERGRPNSKWRPKSTERPRWKPQATRRPVLAPPKPPPDNHMVVHLNLYPNKRKTYSPPRRSRGESSTLPHNKTTVSGGQFLARSSKNPEEEEEDEQETTTALPLDKIEHQKVTNNNLVPDFAVLSSKVEITTLENNTP</sequence>
<reference evidence="2" key="1">
    <citation type="submission" date="2015-11" db="EMBL/GenBank/DDBJ databases">
        <title>De novo transcriptome assembly of four potential Pierce s Disease insect vectors from Arizona vineyards.</title>
        <authorList>
            <person name="Tassone E.E."/>
        </authorList>
    </citation>
    <scope>NUCLEOTIDE SEQUENCE</scope>
</reference>
<dbReference type="AlphaFoldDB" id="A0A1B6JK28"/>
<accession>A0A1B6JK28</accession>
<feature type="region of interest" description="Disordered" evidence="1">
    <location>
        <begin position="1"/>
        <end position="115"/>
    </location>
</feature>
<evidence type="ECO:0000313" key="2">
    <source>
        <dbReference type="EMBL" id="JAS99641.1"/>
    </source>
</evidence>
<organism evidence="2">
    <name type="scientific">Homalodisca liturata</name>
    <dbReference type="NCBI Taxonomy" id="320908"/>
    <lineage>
        <taxon>Eukaryota</taxon>
        <taxon>Metazoa</taxon>
        <taxon>Ecdysozoa</taxon>
        <taxon>Arthropoda</taxon>
        <taxon>Hexapoda</taxon>
        <taxon>Insecta</taxon>
        <taxon>Pterygota</taxon>
        <taxon>Neoptera</taxon>
        <taxon>Paraneoptera</taxon>
        <taxon>Hemiptera</taxon>
        <taxon>Auchenorrhyncha</taxon>
        <taxon>Membracoidea</taxon>
        <taxon>Cicadellidae</taxon>
        <taxon>Cicadellinae</taxon>
        <taxon>Proconiini</taxon>
        <taxon>Homalodisca</taxon>
    </lineage>
</organism>
<evidence type="ECO:0000256" key="1">
    <source>
        <dbReference type="SAM" id="MobiDB-lite"/>
    </source>
</evidence>
<feature type="non-terminal residue" evidence="2">
    <location>
        <position position="1"/>
    </location>
</feature>
<gene>
    <name evidence="2" type="ORF">g.57235</name>
</gene>
<protein>
    <submittedName>
        <fullName evidence="2">Uncharacterized protein</fullName>
    </submittedName>
</protein>
<proteinExistence type="predicted"/>
<name>A0A1B6JK28_9HEMI</name>
<dbReference type="EMBL" id="GECU01008065">
    <property type="protein sequence ID" value="JAS99641.1"/>
    <property type="molecule type" value="Transcribed_RNA"/>
</dbReference>
<feature type="compositionally biased region" description="Polar residues" evidence="1">
    <location>
        <begin position="75"/>
        <end position="96"/>
    </location>
</feature>